<gene>
    <name evidence="2" type="ORF">AGLY_009825</name>
</gene>
<keyword evidence="1" id="KW-0472">Membrane</keyword>
<sequence length="235" mass="26077">MKFFKTDYKILSRKKVNHLCLHHFINIKCVLVLRSTHQNLSGDRQYDIHTDVNYLNIIVWLIGFRMSFCAANSLNYFHSFGNSSKYSVGNKCDKKLTTISLSCFKCERISSSNSPPHILSPPNPVPKMKFSTVFWHSLNNATWISPKTVCKAASVEDIISSFEGLSLNTSRSASILLISSGSRLQKKNVGSLIEASNAGFVAASISNVTAAFSFPIILTNVLLNMLTTFTPNMVG</sequence>
<keyword evidence="3" id="KW-1185">Reference proteome</keyword>
<organism evidence="2 3">
    <name type="scientific">Aphis glycines</name>
    <name type="common">Soybean aphid</name>
    <dbReference type="NCBI Taxonomy" id="307491"/>
    <lineage>
        <taxon>Eukaryota</taxon>
        <taxon>Metazoa</taxon>
        <taxon>Ecdysozoa</taxon>
        <taxon>Arthropoda</taxon>
        <taxon>Hexapoda</taxon>
        <taxon>Insecta</taxon>
        <taxon>Pterygota</taxon>
        <taxon>Neoptera</taxon>
        <taxon>Paraneoptera</taxon>
        <taxon>Hemiptera</taxon>
        <taxon>Sternorrhyncha</taxon>
        <taxon>Aphidomorpha</taxon>
        <taxon>Aphidoidea</taxon>
        <taxon>Aphididae</taxon>
        <taxon>Aphidini</taxon>
        <taxon>Aphis</taxon>
        <taxon>Aphis</taxon>
    </lineage>
</organism>
<dbReference type="AlphaFoldDB" id="A0A6G0TGY1"/>
<evidence type="ECO:0000313" key="2">
    <source>
        <dbReference type="EMBL" id="KAE9532744.1"/>
    </source>
</evidence>
<name>A0A6G0TGY1_APHGL</name>
<comment type="caution">
    <text evidence="2">The sequence shown here is derived from an EMBL/GenBank/DDBJ whole genome shotgun (WGS) entry which is preliminary data.</text>
</comment>
<evidence type="ECO:0000256" key="1">
    <source>
        <dbReference type="SAM" id="Phobius"/>
    </source>
</evidence>
<proteinExistence type="predicted"/>
<feature type="transmembrane region" description="Helical" evidence="1">
    <location>
        <begin position="57"/>
        <end position="77"/>
    </location>
</feature>
<keyword evidence="1" id="KW-1133">Transmembrane helix</keyword>
<keyword evidence="1" id="KW-0812">Transmembrane</keyword>
<protein>
    <submittedName>
        <fullName evidence="2">Uncharacterized protein</fullName>
    </submittedName>
</protein>
<dbReference type="Proteomes" id="UP000475862">
    <property type="component" value="Unassembled WGS sequence"/>
</dbReference>
<reference evidence="2 3" key="1">
    <citation type="submission" date="2019-08" db="EMBL/GenBank/DDBJ databases">
        <title>The genome of the soybean aphid Biotype 1, its phylome, world population structure and adaptation to the North American continent.</title>
        <authorList>
            <person name="Giordano R."/>
            <person name="Donthu R.K."/>
            <person name="Hernandez A.G."/>
            <person name="Wright C.L."/>
            <person name="Zimin A.V."/>
        </authorList>
    </citation>
    <scope>NUCLEOTIDE SEQUENCE [LARGE SCALE GENOMIC DNA]</scope>
    <source>
        <tissue evidence="2">Whole aphids</tissue>
    </source>
</reference>
<evidence type="ECO:0000313" key="3">
    <source>
        <dbReference type="Proteomes" id="UP000475862"/>
    </source>
</evidence>
<dbReference type="EMBL" id="VYZN01000038">
    <property type="protein sequence ID" value="KAE9532744.1"/>
    <property type="molecule type" value="Genomic_DNA"/>
</dbReference>
<accession>A0A6G0TGY1</accession>